<evidence type="ECO:0000313" key="1">
    <source>
        <dbReference type="EMBL" id="KAI8438997.1"/>
    </source>
</evidence>
<gene>
    <name evidence="1" type="ORF">MSG28_011296</name>
</gene>
<reference evidence="1 2" key="1">
    <citation type="journal article" date="2022" name="Genome Biol. Evol.">
        <title>The Spruce Budworm Genome: Reconstructing the Evolutionary History of Antifreeze Proteins.</title>
        <authorList>
            <person name="Beliveau C."/>
            <person name="Gagne P."/>
            <person name="Picq S."/>
            <person name="Vernygora O."/>
            <person name="Keeling C.I."/>
            <person name="Pinkney K."/>
            <person name="Doucet D."/>
            <person name="Wen F."/>
            <person name="Johnston J.S."/>
            <person name="Maaroufi H."/>
            <person name="Boyle B."/>
            <person name="Laroche J."/>
            <person name="Dewar K."/>
            <person name="Juretic N."/>
            <person name="Blackburn G."/>
            <person name="Nisole A."/>
            <person name="Brunet B."/>
            <person name="Brandao M."/>
            <person name="Lumley L."/>
            <person name="Duan J."/>
            <person name="Quan G."/>
            <person name="Lucarotti C.J."/>
            <person name="Roe A.D."/>
            <person name="Sperling F.A.H."/>
            <person name="Levesque R.C."/>
            <person name="Cusson M."/>
        </authorList>
    </citation>
    <scope>NUCLEOTIDE SEQUENCE [LARGE SCALE GENOMIC DNA]</scope>
    <source>
        <strain evidence="1">Glfc:IPQL:Cfum</strain>
    </source>
</reference>
<dbReference type="Proteomes" id="UP001064048">
    <property type="component" value="Chromosome 18"/>
</dbReference>
<keyword evidence="2" id="KW-1185">Reference proteome</keyword>
<dbReference type="EMBL" id="CM046118">
    <property type="protein sequence ID" value="KAI8438997.1"/>
    <property type="molecule type" value="Genomic_DNA"/>
</dbReference>
<accession>A0ACC0KR71</accession>
<organism evidence="1 2">
    <name type="scientific">Choristoneura fumiferana</name>
    <name type="common">Spruce budworm moth</name>
    <name type="synonym">Archips fumiferana</name>
    <dbReference type="NCBI Taxonomy" id="7141"/>
    <lineage>
        <taxon>Eukaryota</taxon>
        <taxon>Metazoa</taxon>
        <taxon>Ecdysozoa</taxon>
        <taxon>Arthropoda</taxon>
        <taxon>Hexapoda</taxon>
        <taxon>Insecta</taxon>
        <taxon>Pterygota</taxon>
        <taxon>Neoptera</taxon>
        <taxon>Endopterygota</taxon>
        <taxon>Lepidoptera</taxon>
        <taxon>Glossata</taxon>
        <taxon>Ditrysia</taxon>
        <taxon>Tortricoidea</taxon>
        <taxon>Tortricidae</taxon>
        <taxon>Tortricinae</taxon>
        <taxon>Choristoneura</taxon>
    </lineage>
</organism>
<sequence>MATKVGLHRYRKGSGNETFGNACVQHSFIYQLDAAPILMSFDRCAVPMEGLANSAIFALGNQAHFKRHVMLASILVVVGMWWLVRTLLSLVINLICPLMVVVMAVVCVPQLREPLIGQNYPALANLLKSILLKLAENIKTS</sequence>
<proteinExistence type="predicted"/>
<protein>
    <submittedName>
        <fullName evidence="1">Uncharacterized protein</fullName>
    </submittedName>
</protein>
<comment type="caution">
    <text evidence="1">The sequence shown here is derived from an EMBL/GenBank/DDBJ whole genome shotgun (WGS) entry which is preliminary data.</text>
</comment>
<name>A0ACC0KR71_CHOFU</name>
<evidence type="ECO:0000313" key="2">
    <source>
        <dbReference type="Proteomes" id="UP001064048"/>
    </source>
</evidence>